<evidence type="ECO:0000256" key="1">
    <source>
        <dbReference type="SAM" id="SignalP"/>
    </source>
</evidence>
<sequence>MKCKVVHFIWLTLHDFLLLIRCRHGEIIRGNLDKELKERERERDERERERERSA</sequence>
<dbReference type="AlphaFoldDB" id="A0A804IPY4"/>
<evidence type="ECO:0000313" key="3">
    <source>
        <dbReference type="Proteomes" id="UP000012960"/>
    </source>
</evidence>
<name>A0A804IPY4_MUSAM</name>
<dbReference type="InParanoid" id="A0A804IPY4"/>
<feature type="chain" id="PRO_5032601381" evidence="1">
    <location>
        <begin position="26"/>
        <end position="54"/>
    </location>
</feature>
<organism evidence="2 3">
    <name type="scientific">Musa acuminata subsp. malaccensis</name>
    <name type="common">Wild banana</name>
    <name type="synonym">Musa malaccensis</name>
    <dbReference type="NCBI Taxonomy" id="214687"/>
    <lineage>
        <taxon>Eukaryota</taxon>
        <taxon>Viridiplantae</taxon>
        <taxon>Streptophyta</taxon>
        <taxon>Embryophyta</taxon>
        <taxon>Tracheophyta</taxon>
        <taxon>Spermatophyta</taxon>
        <taxon>Magnoliopsida</taxon>
        <taxon>Liliopsida</taxon>
        <taxon>Zingiberales</taxon>
        <taxon>Musaceae</taxon>
        <taxon>Musa</taxon>
    </lineage>
</organism>
<reference evidence="2" key="1">
    <citation type="submission" date="2021-05" db="UniProtKB">
        <authorList>
            <consortium name="EnsemblPlants"/>
        </authorList>
    </citation>
    <scope>IDENTIFICATION</scope>
    <source>
        <strain evidence="2">subsp. malaccensis</strain>
    </source>
</reference>
<protein>
    <submittedName>
        <fullName evidence="2">Uncharacterized protein</fullName>
    </submittedName>
</protein>
<keyword evidence="3" id="KW-1185">Reference proteome</keyword>
<feature type="signal peptide" evidence="1">
    <location>
        <begin position="1"/>
        <end position="25"/>
    </location>
</feature>
<proteinExistence type="predicted"/>
<dbReference type="Gramene" id="Ma04_t15120.1">
    <property type="protein sequence ID" value="Ma04_p15120.1"/>
    <property type="gene ID" value="Ma04_g15120"/>
</dbReference>
<accession>A0A804IPY4</accession>
<evidence type="ECO:0000313" key="2">
    <source>
        <dbReference type="EnsemblPlants" id="Ma04_p15120.1"/>
    </source>
</evidence>
<keyword evidence="1" id="KW-0732">Signal</keyword>
<dbReference type="Proteomes" id="UP000012960">
    <property type="component" value="Unplaced"/>
</dbReference>
<dbReference type="EnsemblPlants" id="Ma04_t15120.1">
    <property type="protein sequence ID" value="Ma04_p15120.1"/>
    <property type="gene ID" value="Ma04_g15120"/>
</dbReference>